<sequence>MSFKLNFFIFLFVLFGFNAYSQTKTKVSYDYLLYLPKDYAKGTKKYPLVIYLHGGSQKGNDLNKLKIYGLPYLVEKGQNFDFIIASPQCPDNKYWSTENWFESLYAELNSKYRIDTDRIYLTGVSMGGYGTFIVAMDFPDKFAAIVPLCGGINDSDTTRVCNLSKIPVWTFHGTADDKIPITETERIVKGLESCESNKNFKFTRLESEGHEIQYLYETKPEIYKWMLKQKKSNKVKP</sequence>
<organism evidence="2 3">
    <name type="scientific">Flavobacterium potami</name>
    <dbReference type="NCBI Taxonomy" id="2872310"/>
    <lineage>
        <taxon>Bacteria</taxon>
        <taxon>Pseudomonadati</taxon>
        <taxon>Bacteroidota</taxon>
        <taxon>Flavobacteriia</taxon>
        <taxon>Flavobacteriales</taxon>
        <taxon>Flavobacteriaceae</taxon>
        <taxon>Flavobacterium</taxon>
    </lineage>
</organism>
<evidence type="ECO:0000256" key="1">
    <source>
        <dbReference type="ARBA" id="ARBA00022729"/>
    </source>
</evidence>
<dbReference type="Pfam" id="PF00756">
    <property type="entry name" value="Esterase"/>
    <property type="match status" value="1"/>
</dbReference>
<dbReference type="Proteomes" id="UP001139366">
    <property type="component" value="Unassembled WGS sequence"/>
</dbReference>
<reference evidence="2 3" key="1">
    <citation type="journal article" date="2023" name="Antonie Van Leeuwenhoek">
        <title>Flavobacterium potami sp. nov., a multi-metal resistance genes harbouring bacterium isolated from shallow river silt.</title>
        <authorList>
            <person name="Li S."/>
            <person name="Mao S."/>
            <person name="Mu W."/>
            <person name="Guo B."/>
            <person name="Li C."/>
            <person name="Zhu Q."/>
            <person name="Hou X."/>
            <person name="Zhao Y."/>
            <person name="Wei S."/>
            <person name="Liu H."/>
            <person name="Liu A."/>
        </authorList>
    </citation>
    <scope>NUCLEOTIDE SEQUENCE [LARGE SCALE GENOMIC DNA]</scope>
    <source>
        <strain evidence="2 3">17A</strain>
    </source>
</reference>
<dbReference type="EMBL" id="JAINUY010000005">
    <property type="protein sequence ID" value="MBZ4036302.1"/>
    <property type="molecule type" value="Genomic_DNA"/>
</dbReference>
<dbReference type="InterPro" id="IPR029058">
    <property type="entry name" value="AB_hydrolase_fold"/>
</dbReference>
<keyword evidence="3" id="KW-1185">Reference proteome</keyword>
<gene>
    <name evidence="2" type="ORF">K6T82_16130</name>
</gene>
<dbReference type="InterPro" id="IPR050955">
    <property type="entry name" value="Plant_Biomass_Hydrol_Est"/>
</dbReference>
<dbReference type="InterPro" id="IPR000801">
    <property type="entry name" value="Esterase-like"/>
</dbReference>
<name>A0A9X1HCT6_9FLAO</name>
<comment type="caution">
    <text evidence="2">The sequence shown here is derived from an EMBL/GenBank/DDBJ whole genome shotgun (WGS) entry which is preliminary data.</text>
</comment>
<dbReference type="PANTHER" id="PTHR43037">
    <property type="entry name" value="UNNAMED PRODUCT-RELATED"/>
    <property type="match status" value="1"/>
</dbReference>
<dbReference type="SUPFAM" id="SSF53474">
    <property type="entry name" value="alpha/beta-Hydrolases"/>
    <property type="match status" value="1"/>
</dbReference>
<accession>A0A9X1HCT6</accession>
<dbReference type="AlphaFoldDB" id="A0A9X1HCT6"/>
<evidence type="ECO:0000313" key="3">
    <source>
        <dbReference type="Proteomes" id="UP001139366"/>
    </source>
</evidence>
<evidence type="ECO:0000313" key="2">
    <source>
        <dbReference type="EMBL" id="MBZ4036302.1"/>
    </source>
</evidence>
<dbReference type="Gene3D" id="3.40.50.1820">
    <property type="entry name" value="alpha/beta hydrolase"/>
    <property type="match status" value="1"/>
</dbReference>
<protein>
    <submittedName>
        <fullName evidence="2">Prolyl oligopeptidase family serine peptidase</fullName>
    </submittedName>
</protein>
<dbReference type="PANTHER" id="PTHR43037:SF1">
    <property type="entry name" value="BLL1128 PROTEIN"/>
    <property type="match status" value="1"/>
</dbReference>
<keyword evidence="1" id="KW-0732">Signal</keyword>
<proteinExistence type="predicted"/>
<dbReference type="RefSeq" id="WP_223707601.1">
    <property type="nucleotide sequence ID" value="NZ_JAINUY010000005.1"/>
</dbReference>